<proteinExistence type="predicted"/>
<dbReference type="EMBL" id="WNWQ01000033">
    <property type="protein sequence ID" value="KAE9983101.1"/>
    <property type="molecule type" value="Genomic_DNA"/>
</dbReference>
<name>A0A8H3V6S3_VENIN</name>
<feature type="compositionally biased region" description="Basic and acidic residues" evidence="1">
    <location>
        <begin position="1"/>
        <end position="12"/>
    </location>
</feature>
<gene>
    <name evidence="2" type="ORF">BLS_004936</name>
</gene>
<evidence type="ECO:0000313" key="2">
    <source>
        <dbReference type="EMBL" id="KAE9983101.1"/>
    </source>
</evidence>
<comment type="caution">
    <text evidence="2">The sequence shown here is derived from an EMBL/GenBank/DDBJ whole genome shotgun (WGS) entry which is preliminary data.</text>
</comment>
<dbReference type="AlphaFoldDB" id="A0A8H3V6S3"/>
<protein>
    <submittedName>
        <fullName evidence="2">Uncharacterized protein</fullName>
    </submittedName>
</protein>
<evidence type="ECO:0000313" key="3">
    <source>
        <dbReference type="Proteomes" id="UP000433883"/>
    </source>
</evidence>
<feature type="region of interest" description="Disordered" evidence="1">
    <location>
        <begin position="1"/>
        <end position="23"/>
    </location>
</feature>
<evidence type="ECO:0000256" key="1">
    <source>
        <dbReference type="SAM" id="MobiDB-lite"/>
    </source>
</evidence>
<reference evidence="2 3" key="1">
    <citation type="submission" date="2019-11" db="EMBL/GenBank/DDBJ databases">
        <title>Venturia inaequalis Genome Resource.</title>
        <authorList>
            <person name="Lichtner F.J."/>
        </authorList>
    </citation>
    <scope>NUCLEOTIDE SEQUENCE [LARGE SCALE GENOMIC DNA]</scope>
    <source>
        <strain evidence="2">Bline_iso_100314</strain>
    </source>
</reference>
<dbReference type="Proteomes" id="UP000433883">
    <property type="component" value="Unassembled WGS sequence"/>
</dbReference>
<organism evidence="2 3">
    <name type="scientific">Venturia inaequalis</name>
    <name type="common">Apple scab fungus</name>
    <dbReference type="NCBI Taxonomy" id="5025"/>
    <lineage>
        <taxon>Eukaryota</taxon>
        <taxon>Fungi</taxon>
        <taxon>Dikarya</taxon>
        <taxon>Ascomycota</taxon>
        <taxon>Pezizomycotina</taxon>
        <taxon>Dothideomycetes</taxon>
        <taxon>Pleosporomycetidae</taxon>
        <taxon>Venturiales</taxon>
        <taxon>Venturiaceae</taxon>
        <taxon>Venturia</taxon>
    </lineage>
</organism>
<feature type="compositionally biased region" description="Acidic residues" evidence="1">
    <location>
        <begin position="13"/>
        <end position="23"/>
    </location>
</feature>
<accession>A0A8H3V6S3</accession>
<sequence length="328" mass="36030">MEILRSEGHNLPDDEAEDTDALDSTDELVSLMADDVLENSWADEVELRSLTEDELLDKFSADEVTSGSARLDTVDAIDELLSLLTGDELLDEISADEVTTDWAWAIGVKLRSLTEDELLDEKLLDDCSADEVTRGSTGPDKLDAVDELLLLLLTERDIESASANEEIAVPTELDSLEALEEIPAEDVKLGRTELLMEPLEMLELTDAGVVLELTIPLLVDDDPTGELTESRDVWPTLCDEDSTLELPKIGSTGVDDEEADAECENEEEPDAWPDCDALSYSELGPERDDDLVLEAGPHHGLLEDKDVVAVLVVTGRSSVWRDMVTYGW</sequence>